<feature type="non-terminal residue" evidence="1">
    <location>
        <position position="62"/>
    </location>
</feature>
<evidence type="ECO:0000313" key="1">
    <source>
        <dbReference type="EMBL" id="CAG7862003.1"/>
    </source>
</evidence>
<dbReference type="Gramene" id="A09p24700.2_BraZ1">
    <property type="protein sequence ID" value="A09p24700.2_BraZ1.CDS"/>
    <property type="gene ID" value="A09g24700.2_BraZ1"/>
</dbReference>
<evidence type="ECO:0000313" key="2">
    <source>
        <dbReference type="Proteomes" id="UP000694005"/>
    </source>
</evidence>
<organism evidence="1 2">
    <name type="scientific">Brassica campestris</name>
    <name type="common">Field mustard</name>
    <dbReference type="NCBI Taxonomy" id="3711"/>
    <lineage>
        <taxon>Eukaryota</taxon>
        <taxon>Viridiplantae</taxon>
        <taxon>Streptophyta</taxon>
        <taxon>Embryophyta</taxon>
        <taxon>Tracheophyta</taxon>
        <taxon>Spermatophyta</taxon>
        <taxon>Magnoliopsida</taxon>
        <taxon>eudicotyledons</taxon>
        <taxon>Gunneridae</taxon>
        <taxon>Pentapetalae</taxon>
        <taxon>rosids</taxon>
        <taxon>malvids</taxon>
        <taxon>Brassicales</taxon>
        <taxon>Brassicaceae</taxon>
        <taxon>Brassiceae</taxon>
        <taxon>Brassica</taxon>
    </lineage>
</organism>
<sequence length="62" mass="7017">ICDKQVISLVETMKSVFLQICSSIRLTSKSSGCRRLTWKSSGQCRDDLHGSRPSLFIKKNSR</sequence>
<dbReference type="EMBL" id="LS974625">
    <property type="protein sequence ID" value="CAG7862003.1"/>
    <property type="molecule type" value="Genomic_DNA"/>
</dbReference>
<proteinExistence type="predicted"/>
<dbReference type="Proteomes" id="UP000694005">
    <property type="component" value="Chromosome A09"/>
</dbReference>
<dbReference type="AlphaFoldDB" id="A0A8D9FY55"/>
<reference evidence="1 2" key="1">
    <citation type="submission" date="2021-07" db="EMBL/GenBank/DDBJ databases">
        <authorList>
            <consortium name="Genoscope - CEA"/>
            <person name="William W."/>
        </authorList>
    </citation>
    <scope>NUCLEOTIDE SEQUENCE [LARGE SCALE GENOMIC DNA]</scope>
</reference>
<name>A0A8D9FY55_BRACM</name>
<accession>A0A8D9FY55</accession>
<protein>
    <submittedName>
        <fullName evidence="1">Uncharacterized protein</fullName>
    </submittedName>
</protein>
<gene>
    <name evidence="1" type="ORF">BRAPAZ1V2_A09P24700.2</name>
</gene>